<dbReference type="Pfam" id="PF18962">
    <property type="entry name" value="Por_Secre_tail"/>
    <property type="match status" value="1"/>
</dbReference>
<comment type="caution">
    <text evidence="2">The sequence shown here is derived from an EMBL/GenBank/DDBJ whole genome shotgun (WGS) entry which is preliminary data.</text>
</comment>
<dbReference type="AlphaFoldDB" id="A0A645EDL3"/>
<protein>
    <recommendedName>
        <fullName evidence="1">Fibronectin type-III domain-containing protein</fullName>
    </recommendedName>
</protein>
<gene>
    <name evidence="2" type="ORF">SDC9_146043</name>
</gene>
<dbReference type="EMBL" id="VSSQ01044984">
    <property type="protein sequence ID" value="MPM98853.1"/>
    <property type="molecule type" value="Genomic_DNA"/>
</dbReference>
<accession>A0A645EDL3</accession>
<dbReference type="InterPro" id="IPR003961">
    <property type="entry name" value="FN3_dom"/>
</dbReference>
<dbReference type="InterPro" id="IPR036116">
    <property type="entry name" value="FN3_sf"/>
</dbReference>
<dbReference type="Gene3D" id="2.60.40.10">
    <property type="entry name" value="Immunoglobulins"/>
    <property type="match status" value="1"/>
</dbReference>
<feature type="domain" description="Fibronectin type-III" evidence="1">
    <location>
        <begin position="1"/>
        <end position="36"/>
    </location>
</feature>
<organism evidence="2">
    <name type="scientific">bioreactor metagenome</name>
    <dbReference type="NCBI Taxonomy" id="1076179"/>
    <lineage>
        <taxon>unclassified sequences</taxon>
        <taxon>metagenomes</taxon>
        <taxon>ecological metagenomes</taxon>
    </lineage>
</organism>
<dbReference type="NCBIfam" id="TIGR04183">
    <property type="entry name" value="Por_Secre_tail"/>
    <property type="match status" value="1"/>
</dbReference>
<reference evidence="2" key="1">
    <citation type="submission" date="2019-08" db="EMBL/GenBank/DDBJ databases">
        <authorList>
            <person name="Kucharzyk K."/>
            <person name="Murdoch R.W."/>
            <person name="Higgins S."/>
            <person name="Loffler F."/>
        </authorList>
    </citation>
    <scope>NUCLEOTIDE SEQUENCE</scope>
</reference>
<evidence type="ECO:0000259" key="1">
    <source>
        <dbReference type="PROSITE" id="PS50853"/>
    </source>
</evidence>
<dbReference type="InterPro" id="IPR013783">
    <property type="entry name" value="Ig-like_fold"/>
</dbReference>
<evidence type="ECO:0000313" key="2">
    <source>
        <dbReference type="EMBL" id="MPM98853.1"/>
    </source>
</evidence>
<dbReference type="PROSITE" id="PS50853">
    <property type="entry name" value="FN3"/>
    <property type="match status" value="1"/>
</dbReference>
<sequence>MNGLTPGQNYFFRLRSVNIYGYSDYSASGSVTTTTVIDDETTNIVMVYPVPAADFVTVKLSENFCSGNILLLDAAGRIVLEREAEPEFTLNLSGLESGLYYIKAGNNVCRIIKN</sequence>
<proteinExistence type="predicted"/>
<dbReference type="CDD" id="cd00063">
    <property type="entry name" value="FN3"/>
    <property type="match status" value="1"/>
</dbReference>
<dbReference type="InterPro" id="IPR026444">
    <property type="entry name" value="Secre_tail"/>
</dbReference>
<name>A0A645EDL3_9ZZZZ</name>
<dbReference type="SUPFAM" id="SSF49265">
    <property type="entry name" value="Fibronectin type III"/>
    <property type="match status" value="1"/>
</dbReference>